<reference evidence="2" key="1">
    <citation type="submission" date="2022-01" db="EMBL/GenBank/DDBJ databases">
        <title>Complete genome of Methanomicrobium antiquum DSM 21220.</title>
        <authorList>
            <person name="Chen S.-C."/>
            <person name="You Y.-T."/>
            <person name="Zhou Y.-Z."/>
            <person name="Lai M.-C."/>
        </authorList>
    </citation>
    <scope>NUCLEOTIDE SEQUENCE</scope>
    <source>
        <strain evidence="2">DSM 21220</strain>
    </source>
</reference>
<dbReference type="GeneID" id="79949483"/>
<feature type="domain" description="Protein kinase" evidence="1">
    <location>
        <begin position="14"/>
        <end position="318"/>
    </location>
</feature>
<dbReference type="RefSeq" id="WP_278100352.1">
    <property type="nucleotide sequence ID" value="NZ_CP091092.1"/>
</dbReference>
<name>A0AAF0JMV4_9EURY</name>
<dbReference type="InterPro" id="IPR011009">
    <property type="entry name" value="Kinase-like_dom_sf"/>
</dbReference>
<gene>
    <name evidence="2" type="ORF">L1994_03755</name>
</gene>
<dbReference type="Gene3D" id="1.10.510.10">
    <property type="entry name" value="Transferase(Phosphotransferase) domain 1"/>
    <property type="match status" value="1"/>
</dbReference>
<dbReference type="Proteomes" id="UP001218895">
    <property type="component" value="Chromosome"/>
</dbReference>
<dbReference type="SMART" id="SM00220">
    <property type="entry name" value="S_TKc"/>
    <property type="match status" value="1"/>
</dbReference>
<dbReference type="EMBL" id="CP091092">
    <property type="protein sequence ID" value="WFN37512.1"/>
    <property type="molecule type" value="Genomic_DNA"/>
</dbReference>
<dbReference type="SUPFAM" id="SSF56112">
    <property type="entry name" value="Protein kinase-like (PK-like)"/>
    <property type="match status" value="1"/>
</dbReference>
<accession>A0AAF0JMV4</accession>
<dbReference type="Pfam" id="PF00069">
    <property type="entry name" value="Pkinase"/>
    <property type="match status" value="1"/>
</dbReference>
<evidence type="ECO:0000313" key="2">
    <source>
        <dbReference type="EMBL" id="WFN37512.1"/>
    </source>
</evidence>
<evidence type="ECO:0000313" key="3">
    <source>
        <dbReference type="Proteomes" id="UP001218895"/>
    </source>
</evidence>
<dbReference type="PROSITE" id="PS50011">
    <property type="entry name" value="PROTEIN_KINASE_DOM"/>
    <property type="match status" value="1"/>
</dbReference>
<organism evidence="2 3">
    <name type="scientific">Methanomicrobium antiquum</name>
    <dbReference type="NCBI Taxonomy" id="487686"/>
    <lineage>
        <taxon>Archaea</taxon>
        <taxon>Methanobacteriati</taxon>
        <taxon>Methanobacteriota</taxon>
        <taxon>Stenosarchaea group</taxon>
        <taxon>Methanomicrobia</taxon>
        <taxon>Methanomicrobiales</taxon>
        <taxon>Methanomicrobiaceae</taxon>
        <taxon>Methanomicrobium</taxon>
    </lineage>
</organism>
<evidence type="ECO:0000259" key="1">
    <source>
        <dbReference type="PROSITE" id="PS50011"/>
    </source>
</evidence>
<dbReference type="PANTHER" id="PTHR24362">
    <property type="entry name" value="SERINE/THREONINE-PROTEIN KINASE NEK"/>
    <property type="match status" value="1"/>
</dbReference>
<dbReference type="KEGG" id="manq:L1994_03755"/>
<proteinExistence type="predicted"/>
<dbReference type="GO" id="GO:0004672">
    <property type="term" value="F:protein kinase activity"/>
    <property type="evidence" value="ECO:0007669"/>
    <property type="project" value="InterPro"/>
</dbReference>
<keyword evidence="3" id="KW-1185">Reference proteome</keyword>
<sequence>MQKLTVFSEDKKRITLSGPVKTGGEGAIYAIENEPGLCAKIYFKDKLTPELKDKISAMLKNPPGDNLTGQRFGLRTSSIAWPVSLLYDSDKKNTKFIGFVMPFVDTSLFKEVHRYYDPEDRLKLMGGSFSWLYLLTAAFNISFVIAAIHEKGHRIGDISASNILVARTSAVSIIDCDSFQIEDKEKKQIYYTKVATGDFLPPELMGRNFRDENIDRYYSDLFALGVIIFKLLMNGYHPFQARGNGISKYPTTEQKIMFGFFPYVRRSPDIFPPKHAPSYSIIPPAVRDLFSRCFVSGHKNKNLRPSALEWAEILREELNQIRQCKVNSNHWYSGHLDFCPWCRIKASGKNNCDIFPPEKNNAKKSPFISKKPFADESRPAKIFTPLAKFSTRHIDFRLLENDSIKSESKDKSLSFKLEIENAGDGILSGKLSSDRKWIIIKNKDFSTAKKADVEISIDKSIIPSDFEGLKFAGNIYFLSNSGNFKIPVTVAAGKAPCAEISPKKIMLKDVNAGDIVQVNAVLSNKGDGILKGSVSSDRDWISVLPDSFSTGSEQIIEIIIDTNKAGNKILVLGKVEISTNGGSFYIPVGITVLKKDSTDNKSQ</sequence>
<protein>
    <recommendedName>
        <fullName evidence="1">Protein kinase domain-containing protein</fullName>
    </recommendedName>
</protein>
<dbReference type="PANTHER" id="PTHR24362:SF309">
    <property type="entry name" value="PROTEIN KINASE DOMAIN-CONTAINING PROTEIN"/>
    <property type="match status" value="1"/>
</dbReference>
<dbReference type="AlphaFoldDB" id="A0AAF0JMV4"/>
<dbReference type="GO" id="GO:0005524">
    <property type="term" value="F:ATP binding"/>
    <property type="evidence" value="ECO:0007669"/>
    <property type="project" value="InterPro"/>
</dbReference>
<dbReference type="InterPro" id="IPR000719">
    <property type="entry name" value="Prot_kinase_dom"/>
</dbReference>